<name>A0A0U3JA32_KLEPN</name>
<geneLocation type="plasmid" evidence="1">
    <name>2964TF</name>
</geneLocation>
<reference evidence="1" key="1">
    <citation type="submission" date="2015-10" db="EMBL/GenBank/DDBJ databases">
        <authorList>
            <person name="Bueno M.F.C."/>
            <person name="Francisco G.R."/>
            <person name="Doi Y."/>
            <person name="Garcia D.O."/>
        </authorList>
    </citation>
    <scope>NUCLEOTIDE SEQUENCE</scope>
    <source>
        <strain evidence="1">Kp2964</strain>
        <plasmid evidence="1">2964TF</plasmid>
    </source>
</reference>
<dbReference type="AlphaFoldDB" id="A0A0U3JA32"/>
<protein>
    <submittedName>
        <fullName evidence="1">Uncharacterized protein</fullName>
    </submittedName>
</protein>
<accession>A0A0U3JA32</accession>
<dbReference type="EMBL" id="KT935446">
    <property type="protein sequence ID" value="ALU64814.1"/>
    <property type="molecule type" value="Genomic_DNA"/>
</dbReference>
<organism evidence="1">
    <name type="scientific">Klebsiella pneumoniae</name>
    <dbReference type="NCBI Taxonomy" id="573"/>
    <lineage>
        <taxon>Bacteria</taxon>
        <taxon>Pseudomonadati</taxon>
        <taxon>Pseudomonadota</taxon>
        <taxon>Gammaproteobacteria</taxon>
        <taxon>Enterobacterales</taxon>
        <taxon>Enterobacteriaceae</taxon>
        <taxon>Klebsiella/Raoultella group</taxon>
        <taxon>Klebsiella</taxon>
        <taxon>Klebsiella pneumoniae complex</taxon>
    </lineage>
</organism>
<keyword evidence="1" id="KW-0614">Plasmid</keyword>
<proteinExistence type="predicted"/>
<evidence type="ECO:0000313" key="1">
    <source>
        <dbReference type="EMBL" id="ALU64814.1"/>
    </source>
</evidence>
<reference evidence="1" key="2">
    <citation type="journal article" date="2016" name="Antimicrob. Agents Chemother.">
        <title>Complete Sequences of Multidrug Resistance Plasmids Bearing rmtD1 and rmtD2 16S rRNA Methyltransferase Genes.</title>
        <authorList>
            <person name="Bueno M.F."/>
            <person name="Francisco G.R."/>
            <person name="de Oliveira Garcia D."/>
            <person name="Doi Y."/>
        </authorList>
    </citation>
    <scope>NUCLEOTIDE SEQUENCE</scope>
    <source>
        <strain evidence="1">Kp2964</strain>
        <plasmid evidence="1">2964TF</plasmid>
    </source>
</reference>
<sequence length="37" mass="4052">MPADGCTYAQAHEAAKAERHEGVLVEVRKDTDAVPWV</sequence>